<proteinExistence type="predicted"/>
<feature type="compositionally biased region" description="Basic and acidic residues" evidence="1">
    <location>
        <begin position="1"/>
        <end position="21"/>
    </location>
</feature>
<dbReference type="Pfam" id="PF00249">
    <property type="entry name" value="Myb_DNA-binding"/>
    <property type="match status" value="1"/>
</dbReference>
<dbReference type="InterPro" id="IPR017884">
    <property type="entry name" value="SANT_dom"/>
</dbReference>
<dbReference type="STRING" id="6210.W6V609"/>
<feature type="region of interest" description="Disordered" evidence="1">
    <location>
        <begin position="1"/>
        <end position="27"/>
    </location>
</feature>
<dbReference type="CDD" id="cd00167">
    <property type="entry name" value="SANT"/>
    <property type="match status" value="1"/>
</dbReference>
<dbReference type="CTD" id="36339075"/>
<keyword evidence="4" id="KW-1185">Reference proteome</keyword>
<sequence length="458" mass="50380">MARIRKGEEEVELETKAEKGRAQATKTLPPPSISYRWTKSELALLVMALNEYGKDFINIARILGTKSESLVRDFYNKYNDTYDLDGFIGKENGKSEEITKTPSENPEGEIVRPLEPESVAGDPGPLDLAALATEVKSDPEIKTPLVNGELESASKGSTSELESPFIVTAPLKHSPRGSSHMETPPAPDESSSSQIPHVRAPKEMLEQEGNKFPQNTVCNKPEAEKIKEEEEEQNRQIPRGQKRPAREAAAKTATPSRSTESPAIARRRRSRRSSEDAQAAPSRRTRTSNALATPSPVRSGVQTRRSSVVKAKVDRRMRSRKQNQGVKASSEKVIVKRGKRLQSAGRGEKEVGERKRKKVETEAEQPTVSTRRRALGPSQAPVTIGSPRKRTRASLATSPRPSTRQRRKVLHQQRASHWAAHALCADWPPSAHHQTLGFGSGPMSASAIVPPLGHTSSH</sequence>
<evidence type="ECO:0000259" key="2">
    <source>
        <dbReference type="PROSITE" id="PS51293"/>
    </source>
</evidence>
<dbReference type="Proteomes" id="UP000019149">
    <property type="component" value="Unassembled WGS sequence"/>
</dbReference>
<organism evidence="3 4">
    <name type="scientific">Echinococcus granulosus</name>
    <name type="common">Hydatid tapeworm</name>
    <dbReference type="NCBI Taxonomy" id="6210"/>
    <lineage>
        <taxon>Eukaryota</taxon>
        <taxon>Metazoa</taxon>
        <taxon>Spiralia</taxon>
        <taxon>Lophotrochozoa</taxon>
        <taxon>Platyhelminthes</taxon>
        <taxon>Cestoda</taxon>
        <taxon>Eucestoda</taxon>
        <taxon>Cyclophyllidea</taxon>
        <taxon>Taeniidae</taxon>
        <taxon>Echinococcus</taxon>
        <taxon>Echinococcus granulosus group</taxon>
    </lineage>
</organism>
<evidence type="ECO:0000256" key="1">
    <source>
        <dbReference type="SAM" id="MobiDB-lite"/>
    </source>
</evidence>
<dbReference type="EMBL" id="APAU02000017">
    <property type="protein sequence ID" value="EUB61814.1"/>
    <property type="molecule type" value="Genomic_DNA"/>
</dbReference>
<dbReference type="InterPro" id="IPR001005">
    <property type="entry name" value="SANT/Myb"/>
</dbReference>
<dbReference type="Gene3D" id="1.20.58.1880">
    <property type="match status" value="1"/>
</dbReference>
<dbReference type="GeneID" id="36339075"/>
<gene>
    <name evidence="3" type="ORF">EGR_03360</name>
</gene>
<evidence type="ECO:0000313" key="4">
    <source>
        <dbReference type="Proteomes" id="UP000019149"/>
    </source>
</evidence>
<dbReference type="RefSeq" id="XP_024353010.1">
    <property type="nucleotide sequence ID" value="XM_024492609.1"/>
</dbReference>
<reference evidence="3 4" key="1">
    <citation type="journal article" date="2013" name="Nat. Genet.">
        <title>The genome of the hydatid tapeworm Echinococcus granulosus.</title>
        <authorList>
            <person name="Zheng H."/>
            <person name="Zhang W."/>
            <person name="Zhang L."/>
            <person name="Zhang Z."/>
            <person name="Li J."/>
            <person name="Lu G."/>
            <person name="Zhu Y."/>
            <person name="Wang Y."/>
            <person name="Huang Y."/>
            <person name="Liu J."/>
            <person name="Kang H."/>
            <person name="Chen J."/>
            <person name="Wang L."/>
            <person name="Chen A."/>
            <person name="Yu S."/>
            <person name="Gao Z."/>
            <person name="Jin L."/>
            <person name="Gu W."/>
            <person name="Wang Z."/>
            <person name="Zhao L."/>
            <person name="Shi B."/>
            <person name="Wen H."/>
            <person name="Lin R."/>
            <person name="Jones M.K."/>
            <person name="Brejova B."/>
            <person name="Vinar T."/>
            <person name="Zhao G."/>
            <person name="McManus D.P."/>
            <person name="Chen Z."/>
            <person name="Zhou Y."/>
            <person name="Wang S."/>
        </authorList>
    </citation>
    <scope>NUCLEOTIDE SEQUENCE [LARGE SCALE GENOMIC DNA]</scope>
</reference>
<dbReference type="InterPro" id="IPR009057">
    <property type="entry name" value="Homeodomain-like_sf"/>
</dbReference>
<feature type="domain" description="SANT" evidence="2">
    <location>
        <begin position="32"/>
        <end position="83"/>
    </location>
</feature>
<dbReference type="SUPFAM" id="SSF46689">
    <property type="entry name" value="Homeodomain-like"/>
    <property type="match status" value="1"/>
</dbReference>
<dbReference type="AlphaFoldDB" id="W6V609"/>
<evidence type="ECO:0000313" key="3">
    <source>
        <dbReference type="EMBL" id="EUB61814.1"/>
    </source>
</evidence>
<dbReference type="KEGG" id="egl:EGR_03360"/>
<feature type="compositionally biased region" description="Basic and acidic residues" evidence="1">
    <location>
        <begin position="200"/>
        <end position="209"/>
    </location>
</feature>
<dbReference type="PROSITE" id="PS51293">
    <property type="entry name" value="SANT"/>
    <property type="match status" value="1"/>
</dbReference>
<accession>W6V609</accession>
<feature type="region of interest" description="Disordered" evidence="1">
    <location>
        <begin position="93"/>
        <end position="406"/>
    </location>
</feature>
<dbReference type="OMA" id="QRASHWA"/>
<dbReference type="SMART" id="SM00717">
    <property type="entry name" value="SANT"/>
    <property type="match status" value="1"/>
</dbReference>
<dbReference type="OrthoDB" id="10064338at2759"/>
<comment type="caution">
    <text evidence="3">The sequence shown here is derived from an EMBL/GenBank/DDBJ whole genome shotgun (WGS) entry which is preliminary data.</text>
</comment>
<name>W6V609_ECHGR</name>
<protein>
    <submittedName>
        <fullName evidence="3">REST corepressor</fullName>
    </submittedName>
</protein>